<organism evidence="1 2">
    <name type="scientific">Lepeophtheirus salmonis</name>
    <name type="common">Salmon louse</name>
    <name type="synonym">Caligus salmonis</name>
    <dbReference type="NCBI Taxonomy" id="72036"/>
    <lineage>
        <taxon>Eukaryota</taxon>
        <taxon>Metazoa</taxon>
        <taxon>Ecdysozoa</taxon>
        <taxon>Arthropoda</taxon>
        <taxon>Crustacea</taxon>
        <taxon>Multicrustacea</taxon>
        <taxon>Hexanauplia</taxon>
        <taxon>Copepoda</taxon>
        <taxon>Siphonostomatoida</taxon>
        <taxon>Caligidae</taxon>
        <taxon>Lepeophtheirus</taxon>
    </lineage>
</organism>
<name>A0A7R8CZM5_LEPSM</name>
<evidence type="ECO:0000313" key="1">
    <source>
        <dbReference type="EMBL" id="CAF2977257.1"/>
    </source>
</evidence>
<keyword evidence="2" id="KW-1185">Reference proteome</keyword>
<proteinExistence type="predicted"/>
<gene>
    <name evidence="1" type="ORF">LSAA_12377</name>
</gene>
<dbReference type="PANTHER" id="PTHR45913">
    <property type="entry name" value="EPM2A-INTERACTING PROTEIN 1"/>
    <property type="match status" value="1"/>
</dbReference>
<dbReference type="EMBL" id="HG994585">
    <property type="protein sequence ID" value="CAF2977257.1"/>
    <property type="molecule type" value="Genomic_DNA"/>
</dbReference>
<reference evidence="1" key="1">
    <citation type="submission" date="2021-02" db="EMBL/GenBank/DDBJ databases">
        <authorList>
            <person name="Bekaert M."/>
        </authorList>
    </citation>
    <scope>NUCLEOTIDE SEQUENCE</scope>
    <source>
        <strain evidence="1">IoA-00</strain>
    </source>
</reference>
<protein>
    <submittedName>
        <fullName evidence="1">(salmon louse) hypothetical protein</fullName>
    </submittedName>
</protein>
<evidence type="ECO:0000313" key="2">
    <source>
        <dbReference type="Proteomes" id="UP000675881"/>
    </source>
</evidence>
<dbReference type="AlphaFoldDB" id="A0A7R8CZM5"/>
<sequence length="138" mass="15594">MIDLATNVEKQLTETTKKFEGFSIALNESTDVTDTTAQCVVFIRGVDSNLNLMEKFLKLIPLKSTKMGHDIFQVLEKCIEKLGLSWDKLVSITNDVVTKLTDKHLQAPLRVASVNKLKPNLDDIIDEKRCQMSSQNRI</sequence>
<dbReference type="PANTHER" id="PTHR45913:SF5">
    <property type="entry name" value="GENERAL TRANSCRIPTION FACTOR II-I REPEAT DOMAIN-CONTAINING PROTEIN 2A-LIKE PROTEIN"/>
    <property type="match status" value="1"/>
</dbReference>
<accession>A0A7R8CZM5</accession>
<dbReference type="Proteomes" id="UP000675881">
    <property type="component" value="Chromosome 6"/>
</dbReference>